<evidence type="ECO:0000313" key="1">
    <source>
        <dbReference type="EMBL" id="CCC56532.1"/>
    </source>
</evidence>
<reference evidence="1" key="1">
    <citation type="journal article" date="2011" name="J. Bacteriol.">
        <title>Genome Sequence of Weissella thailandensis fsh4-2.</title>
        <authorList>
            <person name="Benomar N."/>
            <person name="Abriouel H."/>
            <person name="Lee H."/>
            <person name="Cho G.S."/>
            <person name="Huch M."/>
            <person name="Pulido R.P."/>
            <person name="Holzapfel W.H."/>
            <person name="Galvez A."/>
            <person name="Franz C.M."/>
        </authorList>
    </citation>
    <scope>NUCLEOTIDE SEQUENCE</scope>
    <source>
        <strain evidence="1">Fsh4-2</strain>
    </source>
</reference>
<dbReference type="EC" id="3.6.1.23" evidence="1"/>
<sequence length="145" mass="16517">MKFLNNNNIEIKLSKSVNFPGFEVLMPKSMVIESQLDNPFFKEFKGVNILQFPKKMKGFRNNSDLEQLFDPVKINLGIKPILEENQVAIFQPDINTLTMHKLQGSSQLFANGEEISPSFINYGMHEAKLEKDTVIGDIIVLRTSI</sequence>
<dbReference type="AlphaFoldDB" id="G0UFL4"/>
<gene>
    <name evidence="1" type="ORF">WT2_00532</name>
</gene>
<organism evidence="1">
    <name type="scientific">Weissella thailandensis fsh4-2</name>
    <dbReference type="NCBI Taxonomy" id="1056112"/>
    <lineage>
        <taxon>Bacteria</taxon>
        <taxon>Bacillati</taxon>
        <taxon>Bacillota</taxon>
        <taxon>Bacilli</taxon>
        <taxon>Lactobacillales</taxon>
        <taxon>Lactobacillaceae</taxon>
        <taxon>Weissella</taxon>
    </lineage>
</organism>
<dbReference type="GO" id="GO:0004170">
    <property type="term" value="F:dUTP diphosphatase activity"/>
    <property type="evidence" value="ECO:0007669"/>
    <property type="project" value="UniProtKB-EC"/>
</dbReference>
<dbReference type="EMBL" id="HE575150">
    <property type="protein sequence ID" value="CCC56532.1"/>
    <property type="molecule type" value="Genomic_DNA"/>
</dbReference>
<proteinExistence type="predicted"/>
<accession>G0UFL4</accession>
<protein>
    <submittedName>
        <fullName evidence="1">Putative dUTP diphosphatase</fullName>
        <ecNumber evidence="1">3.6.1.23</ecNumber>
    </submittedName>
</protein>
<reference evidence="1" key="2">
    <citation type="submission" date="2011-07" db="EMBL/GenBank/DDBJ databases">
        <authorList>
            <person name="Franz C."/>
        </authorList>
    </citation>
    <scope>NUCLEOTIDE SEQUENCE</scope>
    <source>
        <strain evidence="1">Fsh4-2</strain>
    </source>
</reference>
<keyword evidence="1" id="KW-0378">Hydrolase</keyword>
<name>G0UFL4_9LACO</name>